<dbReference type="SUPFAM" id="SSF63817">
    <property type="entry name" value="Sortase"/>
    <property type="match status" value="1"/>
</dbReference>
<organism evidence="4 5">
    <name type="scientific">Thermomonospora umbrina</name>
    <dbReference type="NCBI Taxonomy" id="111806"/>
    <lineage>
        <taxon>Bacteria</taxon>
        <taxon>Bacillati</taxon>
        <taxon>Actinomycetota</taxon>
        <taxon>Actinomycetes</taxon>
        <taxon>Streptosporangiales</taxon>
        <taxon>Thermomonosporaceae</taxon>
        <taxon>Thermomonospora</taxon>
    </lineage>
</organism>
<dbReference type="AlphaFoldDB" id="A0A3D9SP84"/>
<dbReference type="Pfam" id="PF04203">
    <property type="entry name" value="Sortase"/>
    <property type="match status" value="1"/>
</dbReference>
<keyword evidence="5" id="KW-1185">Reference proteome</keyword>
<feature type="chain" id="PRO_5017603984" evidence="3">
    <location>
        <begin position="25"/>
        <end position="174"/>
    </location>
</feature>
<gene>
    <name evidence="4" type="ORF">DFJ69_3192</name>
</gene>
<reference evidence="4 5" key="1">
    <citation type="submission" date="2018-08" db="EMBL/GenBank/DDBJ databases">
        <title>Sequencing the genomes of 1000 actinobacteria strains.</title>
        <authorList>
            <person name="Klenk H.-P."/>
        </authorList>
    </citation>
    <scope>NUCLEOTIDE SEQUENCE [LARGE SCALE GENOMIC DNA]</scope>
    <source>
        <strain evidence="4 5">DSM 43927</strain>
    </source>
</reference>
<dbReference type="CDD" id="cd05830">
    <property type="entry name" value="Sortase_E"/>
    <property type="match status" value="1"/>
</dbReference>
<dbReference type="EMBL" id="QTTT01000001">
    <property type="protein sequence ID" value="REE97718.1"/>
    <property type="molecule type" value="Genomic_DNA"/>
</dbReference>
<dbReference type="GO" id="GO:0016787">
    <property type="term" value="F:hydrolase activity"/>
    <property type="evidence" value="ECO:0007669"/>
    <property type="project" value="UniProtKB-KW"/>
</dbReference>
<dbReference type="Gene3D" id="2.40.260.10">
    <property type="entry name" value="Sortase"/>
    <property type="match status" value="1"/>
</dbReference>
<dbReference type="InterPro" id="IPR023365">
    <property type="entry name" value="Sortase_dom-sf"/>
</dbReference>
<proteinExistence type="predicted"/>
<dbReference type="InterPro" id="IPR042003">
    <property type="entry name" value="Sortase_E"/>
</dbReference>
<dbReference type="InterPro" id="IPR005754">
    <property type="entry name" value="Sortase"/>
</dbReference>
<evidence type="ECO:0000256" key="3">
    <source>
        <dbReference type="SAM" id="SignalP"/>
    </source>
</evidence>
<keyword evidence="1" id="KW-0378">Hydrolase</keyword>
<dbReference type="NCBIfam" id="TIGR01076">
    <property type="entry name" value="sortase_fam"/>
    <property type="match status" value="1"/>
</dbReference>
<keyword evidence="3" id="KW-0732">Signal</keyword>
<evidence type="ECO:0000313" key="5">
    <source>
        <dbReference type="Proteomes" id="UP000256661"/>
    </source>
</evidence>
<evidence type="ECO:0000313" key="4">
    <source>
        <dbReference type="EMBL" id="REE97718.1"/>
    </source>
</evidence>
<dbReference type="Proteomes" id="UP000256661">
    <property type="component" value="Unassembled WGS sequence"/>
</dbReference>
<comment type="caution">
    <text evidence="4">The sequence shown here is derived from an EMBL/GenBank/DDBJ whole genome shotgun (WGS) entry which is preliminary data.</text>
</comment>
<feature type="active site" description="Acyl-thioester intermediate" evidence="2">
    <location>
        <position position="146"/>
    </location>
</feature>
<accession>A0A3D9SP84</accession>
<evidence type="ECO:0000256" key="2">
    <source>
        <dbReference type="PIRSR" id="PIRSR605754-1"/>
    </source>
</evidence>
<dbReference type="RefSeq" id="WP_116023169.1">
    <property type="nucleotide sequence ID" value="NZ_QTTT01000001.1"/>
</dbReference>
<name>A0A3D9SP84_9ACTN</name>
<dbReference type="OrthoDB" id="5242879at2"/>
<feature type="active site" description="Proton donor/acceptor" evidence="2">
    <location>
        <position position="78"/>
    </location>
</feature>
<sequence>MWRRALVSFVLAFAVVAEPIPGAAATTPIAMLEIPRIDPPGARPVLEGVSAKTLAAGVGHHPETAPPGEPGNTVLLGHRTLGPAPFHDLDRLRPGDVIRLYGSGFRLAYRVESTRITSPRDRGIVAPVPFTPSVDTDQHFLTLVTCHPKGSDRYRLVVVGRTVPDHGRFRLAQT</sequence>
<feature type="signal peptide" evidence="3">
    <location>
        <begin position="1"/>
        <end position="24"/>
    </location>
</feature>
<evidence type="ECO:0000256" key="1">
    <source>
        <dbReference type="ARBA" id="ARBA00022801"/>
    </source>
</evidence>
<protein>
    <submittedName>
        <fullName evidence="4">LPXTG-site transpeptidase (Sortase) family protein</fullName>
    </submittedName>
</protein>